<dbReference type="PANTHER" id="PTHR11721">
    <property type="entry name" value="60S RIBOSOMAL PROTEIN L27A"/>
    <property type="match status" value="1"/>
</dbReference>
<dbReference type="Gene3D" id="3.100.10.10">
    <property type="match status" value="1"/>
</dbReference>
<keyword evidence="2" id="KW-0689">Ribosomal protein</keyword>
<dbReference type="InterPro" id="IPR021131">
    <property type="entry name" value="Ribosomal_uL15/eL18"/>
</dbReference>
<evidence type="ECO:0000256" key="1">
    <source>
        <dbReference type="ARBA" id="ARBA00007320"/>
    </source>
</evidence>
<dbReference type="Pfam" id="PF00828">
    <property type="entry name" value="Ribosomal_L27A"/>
    <property type="match status" value="1"/>
</dbReference>
<evidence type="ECO:0000256" key="6">
    <source>
        <dbReference type="ARBA" id="ARBA00035527"/>
    </source>
</evidence>
<dbReference type="Ensembl" id="ENSCCNT00000027179.1">
    <property type="protein sequence ID" value="ENSCCNP00000021092.1"/>
    <property type="gene ID" value="ENSCCNG00000020959.1"/>
</dbReference>
<evidence type="ECO:0000256" key="2">
    <source>
        <dbReference type="ARBA" id="ARBA00022980"/>
    </source>
</evidence>
<dbReference type="AlphaFoldDB" id="A0A8C0X764"/>
<dbReference type="InterPro" id="IPR036227">
    <property type="entry name" value="Ribosomal_uL15/eL18_sf"/>
</dbReference>
<dbReference type="PANTHER" id="PTHR11721:SF3">
    <property type="entry name" value="LARGE RIBOSOMAL SUBUNIT PROTEIN UL15"/>
    <property type="match status" value="1"/>
</dbReference>
<evidence type="ECO:0000256" key="7">
    <source>
        <dbReference type="SAM" id="MobiDB-lite"/>
    </source>
</evidence>
<evidence type="ECO:0000259" key="8">
    <source>
        <dbReference type="Pfam" id="PF00828"/>
    </source>
</evidence>
<proteinExistence type="inferred from homology"/>
<feature type="domain" description="Large ribosomal subunit protein uL15/eL18" evidence="8">
    <location>
        <begin position="62"/>
        <end position="103"/>
    </location>
</feature>
<protein>
    <recommendedName>
        <fullName evidence="5">Large ribosomal subunit protein uL15</fullName>
    </recommendedName>
    <alternativeName>
        <fullName evidence="6">60S ribosomal protein L27a</fullName>
    </alternativeName>
</protein>
<reference evidence="9" key="1">
    <citation type="submission" date="2023-09" db="UniProtKB">
        <authorList>
            <consortium name="Ensembl"/>
        </authorList>
    </citation>
    <scope>IDENTIFICATION</scope>
</reference>
<dbReference type="GO" id="GO:0022625">
    <property type="term" value="C:cytosolic large ribosomal subunit"/>
    <property type="evidence" value="ECO:0007669"/>
    <property type="project" value="TreeGrafter"/>
</dbReference>
<sequence>MPSRLRKTQKLQGHESHGHGRISKHQKQPGGRGNAGGMLYQRINFTNITQTRVNAAKNKRRVAPIVDVVQLGYYNVLGKGKLPKQLIIVKARFSSRRAEEKIKDTCILMYIMALFTIAKLWNQHRCPSIDD</sequence>
<evidence type="ECO:0000256" key="3">
    <source>
        <dbReference type="ARBA" id="ARBA00023274"/>
    </source>
</evidence>
<name>A0A8C0X764_CASCN</name>
<evidence type="ECO:0000256" key="4">
    <source>
        <dbReference type="ARBA" id="ARBA00023278"/>
    </source>
</evidence>
<organism evidence="9">
    <name type="scientific">Castor canadensis</name>
    <name type="common">American beaver</name>
    <dbReference type="NCBI Taxonomy" id="51338"/>
    <lineage>
        <taxon>Eukaryota</taxon>
        <taxon>Metazoa</taxon>
        <taxon>Chordata</taxon>
        <taxon>Craniata</taxon>
        <taxon>Vertebrata</taxon>
        <taxon>Euteleostomi</taxon>
        <taxon>Mammalia</taxon>
        <taxon>Eutheria</taxon>
        <taxon>Euarchontoglires</taxon>
        <taxon>Glires</taxon>
        <taxon>Rodentia</taxon>
        <taxon>Castorimorpha</taxon>
        <taxon>Castoridae</taxon>
        <taxon>Castor</taxon>
    </lineage>
</organism>
<feature type="region of interest" description="Disordered" evidence="7">
    <location>
        <begin position="1"/>
        <end position="36"/>
    </location>
</feature>
<comment type="similarity">
    <text evidence="1">Belongs to the universal ribosomal protein uL15 family.</text>
</comment>
<keyword evidence="3" id="KW-0687">Ribonucleoprotein</keyword>
<keyword evidence="4" id="KW-0379">Hydroxylation</keyword>
<evidence type="ECO:0000256" key="5">
    <source>
        <dbReference type="ARBA" id="ARBA00035200"/>
    </source>
</evidence>
<accession>A0A8C0X764</accession>
<dbReference type="GO" id="GO:0003735">
    <property type="term" value="F:structural constituent of ribosome"/>
    <property type="evidence" value="ECO:0007669"/>
    <property type="project" value="TreeGrafter"/>
</dbReference>
<dbReference type="SUPFAM" id="SSF52080">
    <property type="entry name" value="Ribosomal proteins L15p and L18e"/>
    <property type="match status" value="1"/>
</dbReference>
<evidence type="ECO:0000313" key="9">
    <source>
        <dbReference type="Ensembl" id="ENSCCNP00000021092.1"/>
    </source>
</evidence>